<name>A0A9W6TNN8_9STRA</name>
<dbReference type="Proteomes" id="UP001165083">
    <property type="component" value="Unassembled WGS sequence"/>
</dbReference>
<reference evidence="1" key="1">
    <citation type="submission" date="2023-04" db="EMBL/GenBank/DDBJ databases">
        <title>Phytophthora lilii NBRC 32176.</title>
        <authorList>
            <person name="Ichikawa N."/>
            <person name="Sato H."/>
            <person name="Tonouchi N."/>
        </authorList>
    </citation>
    <scope>NUCLEOTIDE SEQUENCE</scope>
    <source>
        <strain evidence="1">NBRC 32176</strain>
    </source>
</reference>
<organism evidence="1 2">
    <name type="scientific">Phytophthora lilii</name>
    <dbReference type="NCBI Taxonomy" id="2077276"/>
    <lineage>
        <taxon>Eukaryota</taxon>
        <taxon>Sar</taxon>
        <taxon>Stramenopiles</taxon>
        <taxon>Oomycota</taxon>
        <taxon>Peronosporomycetes</taxon>
        <taxon>Peronosporales</taxon>
        <taxon>Peronosporaceae</taxon>
        <taxon>Phytophthora</taxon>
    </lineage>
</organism>
<gene>
    <name evidence="1" type="ORF">Plil01_000600600</name>
</gene>
<accession>A0A9W6TNN8</accession>
<keyword evidence="2" id="KW-1185">Reference proteome</keyword>
<evidence type="ECO:0000313" key="1">
    <source>
        <dbReference type="EMBL" id="GMF16720.1"/>
    </source>
</evidence>
<protein>
    <submittedName>
        <fullName evidence="1">Unnamed protein product</fullName>
    </submittedName>
</protein>
<sequence length="150" mass="15749">MQLNCVIHLSSPFPEYSPWYVLRWRNLVVRHLAIPQLALKARLRAVKMKTSFAIIGALAYVVALVSAAETPANDVAAPEAVPTQAGAGPEAATPDDHEDFGGGFRGFGGYRGYGGYGGYGGYRGYGGYGGGYGGYGGGYGGYRGGYGGHW</sequence>
<comment type="caution">
    <text evidence="1">The sequence shown here is derived from an EMBL/GenBank/DDBJ whole genome shotgun (WGS) entry which is preliminary data.</text>
</comment>
<proteinExistence type="predicted"/>
<dbReference type="AlphaFoldDB" id="A0A9W6TNN8"/>
<evidence type="ECO:0000313" key="2">
    <source>
        <dbReference type="Proteomes" id="UP001165083"/>
    </source>
</evidence>
<dbReference type="EMBL" id="BSXW01000260">
    <property type="protein sequence ID" value="GMF16720.1"/>
    <property type="molecule type" value="Genomic_DNA"/>
</dbReference>